<evidence type="ECO:0000313" key="2">
    <source>
        <dbReference type="EMBL" id="RAP72562.1"/>
    </source>
</evidence>
<protein>
    <submittedName>
        <fullName evidence="1">Uncharacterized protein</fullName>
    </submittedName>
</protein>
<organism evidence="1 3">
    <name type="scientific">Candidatus Erwinia dacicola</name>
    <dbReference type="NCBI Taxonomy" id="252393"/>
    <lineage>
        <taxon>Bacteria</taxon>
        <taxon>Pseudomonadati</taxon>
        <taxon>Pseudomonadota</taxon>
        <taxon>Gammaproteobacteria</taxon>
        <taxon>Enterobacterales</taxon>
        <taxon>Erwiniaceae</taxon>
        <taxon>Erwinia</taxon>
    </lineage>
</organism>
<evidence type="ECO:0000313" key="1">
    <source>
        <dbReference type="EMBL" id="OFC60924.1"/>
    </source>
</evidence>
<evidence type="ECO:0000313" key="3">
    <source>
        <dbReference type="Proteomes" id="UP000243534"/>
    </source>
</evidence>
<keyword evidence="4" id="KW-1185">Reference proteome</keyword>
<dbReference type="Proteomes" id="UP000243534">
    <property type="component" value="Unassembled WGS sequence"/>
</dbReference>
<dbReference type="Proteomes" id="UP000244334">
    <property type="component" value="Unassembled WGS sequence"/>
</dbReference>
<reference evidence="1 3" key="1">
    <citation type="submission" date="2016-07" db="EMBL/GenBank/DDBJ databases">
        <authorList>
            <person name="Yuval B."/>
        </authorList>
    </citation>
    <scope>NUCLEOTIDE SEQUENCE [LARGE SCALE GENOMIC DNA]</scope>
    <source>
        <strain evidence="1 3">IL</strain>
    </source>
</reference>
<name>A0A1E7YWU1_9GAMM</name>
<comment type="caution">
    <text evidence="1">The sequence shown here is derived from an EMBL/GenBank/DDBJ whole genome shotgun (WGS) entry which is preliminary data.</text>
</comment>
<accession>A0A1E7YWU1</accession>
<dbReference type="RefSeq" id="WP_070135618.1">
    <property type="nucleotide sequence ID" value="NZ_LJAM02000025.1"/>
</dbReference>
<sequence length="86" mass="9583">MFNSKLSHPSALDIDDRQILFHSRASLNALFAGFDDPCVLVHGNLALSSMLKEAWDLAMINPGRVLWAPRSLTFAHCASPVFERPF</sequence>
<evidence type="ECO:0000313" key="4">
    <source>
        <dbReference type="Proteomes" id="UP000244334"/>
    </source>
</evidence>
<dbReference type="EMBL" id="LJAM02000025">
    <property type="protein sequence ID" value="RAP72562.1"/>
    <property type="molecule type" value="Genomic_DNA"/>
</dbReference>
<dbReference type="AlphaFoldDB" id="A0A1E7YWU1"/>
<proteinExistence type="predicted"/>
<dbReference type="EMBL" id="MAYS01000476">
    <property type="protein sequence ID" value="OFC60924.1"/>
    <property type="molecule type" value="Genomic_DNA"/>
</dbReference>
<reference evidence="2 4" key="2">
    <citation type="submission" date="2018-04" db="EMBL/GenBank/DDBJ databases">
        <title>Genomes of the Obligate Erwinia dacicola and Facultative Enterobacter sp. OLF Endosymbionts of the Olive Fruit fly, Bactrocera oleae.</title>
        <authorList>
            <person name="Estes A.M."/>
            <person name="Hearn D.J."/>
            <person name="Agarwal S."/>
            <person name="Pierson E.A."/>
            <person name="Dunning-Hotopp J.C."/>
        </authorList>
    </citation>
    <scope>NUCLEOTIDE SEQUENCE [LARGE SCALE GENOMIC DNA]</scope>
    <source>
        <strain evidence="2 4">Oroville</strain>
    </source>
</reference>
<gene>
    <name evidence="2" type="ORF">ACZ87_00615</name>
    <name evidence="1" type="ORF">BBW68_13930</name>
</gene>